<organism evidence="1">
    <name type="scientific">Myoviridae sp. ctQQg4</name>
    <dbReference type="NCBI Taxonomy" id="2827686"/>
    <lineage>
        <taxon>Viruses</taxon>
        <taxon>Duplodnaviria</taxon>
        <taxon>Heunggongvirae</taxon>
        <taxon>Uroviricota</taxon>
        <taxon>Caudoviricetes</taxon>
    </lineage>
</organism>
<proteinExistence type="predicted"/>
<evidence type="ECO:0000313" key="1">
    <source>
        <dbReference type="EMBL" id="DAF59380.1"/>
    </source>
</evidence>
<name>A0A8S5T7Q2_9CAUD</name>
<reference evidence="1" key="1">
    <citation type="journal article" date="2021" name="Proc. Natl. Acad. Sci. U.S.A.">
        <title>A Catalog of Tens of Thousands of Viruses from Human Metagenomes Reveals Hidden Associations with Chronic Diseases.</title>
        <authorList>
            <person name="Tisza M.J."/>
            <person name="Buck C.B."/>
        </authorList>
    </citation>
    <scope>NUCLEOTIDE SEQUENCE</scope>
    <source>
        <strain evidence="1">CtQQg4</strain>
    </source>
</reference>
<sequence length="33" mass="4074">MYAIWYKGFNYNYTSIVYLVKKLTSYVIILELY</sequence>
<accession>A0A8S5T7Q2</accession>
<protein>
    <submittedName>
        <fullName evidence="1">Uncharacterized protein</fullName>
    </submittedName>
</protein>
<dbReference type="EMBL" id="BK032769">
    <property type="protein sequence ID" value="DAF59380.1"/>
    <property type="molecule type" value="Genomic_DNA"/>
</dbReference>